<protein>
    <submittedName>
        <fullName evidence="2">Uncharacterized protein</fullName>
    </submittedName>
</protein>
<sequence>MKRVCIFSALVNVVAWWNLNDEHEKRSSLATSCAEQAPCIKITSLEKDVTFKSIDDGPTNCGDCTYKLCIQVNTGLKNGEGVGDGGCSKNENEGFSQACIPPPISQENFDDFGNALCSRTRADHSPVDLDDYFSITSSVSAPAYNGKLLSSGMDISGKFGNGLSGGAEICALGAAGTTLFFAFKDGGRCKANLDPSTVNVHGTSIDFECGLASHFNELLDNEDQCNGGPDGGYLGQCIWSFTLPKSDECRSYRLDKSNDEINPEIISEIEEGLQLEKFDSEMENEFDHLIEDHYLINKRRTDNQNLRGFKP</sequence>
<gene>
    <name evidence="2" type="ORF">ALAG00032_LOCUS13984</name>
</gene>
<reference evidence="2" key="1">
    <citation type="submission" date="2021-01" db="EMBL/GenBank/DDBJ databases">
        <authorList>
            <person name="Corre E."/>
            <person name="Pelletier E."/>
            <person name="Niang G."/>
            <person name="Scheremetjew M."/>
            <person name="Finn R."/>
            <person name="Kale V."/>
            <person name="Holt S."/>
            <person name="Cochrane G."/>
            <person name="Meng A."/>
            <person name="Brown T."/>
            <person name="Cohen L."/>
        </authorList>
    </citation>
    <scope>NUCLEOTIDE SEQUENCE</scope>
    <source>
        <strain evidence="2">CCMP1510</strain>
    </source>
</reference>
<accession>A0A7S3NP97</accession>
<keyword evidence="1" id="KW-0732">Signal</keyword>
<name>A0A7S3NP97_9STRA</name>
<feature type="signal peptide" evidence="1">
    <location>
        <begin position="1"/>
        <end position="16"/>
    </location>
</feature>
<proteinExistence type="predicted"/>
<evidence type="ECO:0000256" key="1">
    <source>
        <dbReference type="SAM" id="SignalP"/>
    </source>
</evidence>
<feature type="chain" id="PRO_5030650498" evidence="1">
    <location>
        <begin position="17"/>
        <end position="311"/>
    </location>
</feature>
<evidence type="ECO:0000313" key="2">
    <source>
        <dbReference type="EMBL" id="CAE0373183.1"/>
    </source>
</evidence>
<organism evidence="2">
    <name type="scientific">Aureoumbra lagunensis</name>
    <dbReference type="NCBI Taxonomy" id="44058"/>
    <lineage>
        <taxon>Eukaryota</taxon>
        <taxon>Sar</taxon>
        <taxon>Stramenopiles</taxon>
        <taxon>Ochrophyta</taxon>
        <taxon>Pelagophyceae</taxon>
        <taxon>Pelagomonadales</taxon>
        <taxon>Aureoumbra</taxon>
    </lineage>
</organism>
<dbReference type="AlphaFoldDB" id="A0A7S3NP97"/>
<dbReference type="EMBL" id="HBIJ01021566">
    <property type="protein sequence ID" value="CAE0373183.1"/>
    <property type="molecule type" value="Transcribed_RNA"/>
</dbReference>